<dbReference type="SMART" id="SM00388">
    <property type="entry name" value="HisKA"/>
    <property type="match status" value="1"/>
</dbReference>
<dbReference type="InterPro" id="IPR036097">
    <property type="entry name" value="HisK_dim/P_sf"/>
</dbReference>
<keyword evidence="13 15" id="KW-0472">Membrane</keyword>
<dbReference type="PANTHER" id="PTHR45528">
    <property type="entry name" value="SENSOR HISTIDINE KINASE CPXA"/>
    <property type="match status" value="1"/>
</dbReference>
<dbReference type="PROSITE" id="PS50885">
    <property type="entry name" value="HAMP"/>
    <property type="match status" value="1"/>
</dbReference>
<keyword evidence="11 15" id="KW-1133">Transmembrane helix</keyword>
<dbReference type="Pfam" id="PF02518">
    <property type="entry name" value="HATPase_c"/>
    <property type="match status" value="1"/>
</dbReference>
<dbReference type="GO" id="GO:0005886">
    <property type="term" value="C:plasma membrane"/>
    <property type="evidence" value="ECO:0007669"/>
    <property type="project" value="UniProtKB-SubCell"/>
</dbReference>
<dbReference type="SMART" id="SM00387">
    <property type="entry name" value="HATPase_c"/>
    <property type="match status" value="1"/>
</dbReference>
<feature type="region of interest" description="Disordered" evidence="14">
    <location>
        <begin position="101"/>
        <end position="128"/>
    </location>
</feature>
<comment type="caution">
    <text evidence="18">The sequence shown here is derived from an EMBL/GenBank/DDBJ whole genome shotgun (WGS) entry which is preliminary data.</text>
</comment>
<keyword evidence="10" id="KW-0067">ATP-binding</keyword>
<evidence type="ECO:0000256" key="6">
    <source>
        <dbReference type="ARBA" id="ARBA00022679"/>
    </source>
</evidence>
<dbReference type="Gene3D" id="1.10.287.130">
    <property type="match status" value="1"/>
</dbReference>
<keyword evidence="9" id="KW-0418">Kinase</keyword>
<keyword evidence="6" id="KW-0808">Transferase</keyword>
<evidence type="ECO:0000256" key="7">
    <source>
        <dbReference type="ARBA" id="ARBA00022692"/>
    </source>
</evidence>
<dbReference type="GO" id="GO:0005524">
    <property type="term" value="F:ATP binding"/>
    <property type="evidence" value="ECO:0007669"/>
    <property type="project" value="UniProtKB-KW"/>
</dbReference>
<evidence type="ECO:0000256" key="14">
    <source>
        <dbReference type="SAM" id="MobiDB-lite"/>
    </source>
</evidence>
<dbReference type="Gene3D" id="3.30.565.10">
    <property type="entry name" value="Histidine kinase-like ATPase, C-terminal domain"/>
    <property type="match status" value="1"/>
</dbReference>
<dbReference type="SUPFAM" id="SSF55874">
    <property type="entry name" value="ATPase domain of HSP90 chaperone/DNA topoisomerase II/histidine kinase"/>
    <property type="match status" value="1"/>
</dbReference>
<dbReference type="Proteomes" id="UP000245506">
    <property type="component" value="Unassembled WGS sequence"/>
</dbReference>
<organism evidence="18 19">
    <name type="scientific">Leucothrix arctica</name>
    <dbReference type="NCBI Taxonomy" id="1481894"/>
    <lineage>
        <taxon>Bacteria</taxon>
        <taxon>Pseudomonadati</taxon>
        <taxon>Pseudomonadota</taxon>
        <taxon>Gammaproteobacteria</taxon>
        <taxon>Thiotrichales</taxon>
        <taxon>Thiotrichaceae</taxon>
        <taxon>Leucothrix</taxon>
    </lineage>
</organism>
<dbReference type="Pfam" id="PF00512">
    <property type="entry name" value="HisKA"/>
    <property type="match status" value="1"/>
</dbReference>
<dbReference type="EC" id="2.7.13.3" evidence="3"/>
<dbReference type="InterPro" id="IPR003661">
    <property type="entry name" value="HisK_dim/P_dom"/>
</dbReference>
<dbReference type="CDD" id="cd00082">
    <property type="entry name" value="HisKA"/>
    <property type="match status" value="1"/>
</dbReference>
<evidence type="ECO:0000256" key="8">
    <source>
        <dbReference type="ARBA" id="ARBA00022741"/>
    </source>
</evidence>
<dbReference type="GO" id="GO:0000155">
    <property type="term" value="F:phosphorelay sensor kinase activity"/>
    <property type="evidence" value="ECO:0007669"/>
    <property type="project" value="InterPro"/>
</dbReference>
<dbReference type="CDD" id="cd06225">
    <property type="entry name" value="HAMP"/>
    <property type="match status" value="1"/>
</dbReference>
<evidence type="ECO:0000256" key="11">
    <source>
        <dbReference type="ARBA" id="ARBA00022989"/>
    </source>
</evidence>
<keyword evidence="7 15" id="KW-0812">Transmembrane</keyword>
<accession>A0A317CIC3</accession>
<evidence type="ECO:0000256" key="15">
    <source>
        <dbReference type="SAM" id="Phobius"/>
    </source>
</evidence>
<comment type="catalytic activity">
    <reaction evidence="1">
        <text>ATP + protein L-histidine = ADP + protein N-phospho-L-histidine.</text>
        <dbReference type="EC" id="2.7.13.3"/>
    </reaction>
</comment>
<dbReference type="AlphaFoldDB" id="A0A317CIC3"/>
<evidence type="ECO:0000256" key="13">
    <source>
        <dbReference type="ARBA" id="ARBA00023136"/>
    </source>
</evidence>
<keyword evidence="8" id="KW-0547">Nucleotide-binding</keyword>
<dbReference type="RefSeq" id="WP_109822145.1">
    <property type="nucleotide sequence ID" value="NZ_QGKL01000012.1"/>
</dbReference>
<evidence type="ECO:0000259" key="17">
    <source>
        <dbReference type="PROSITE" id="PS50885"/>
    </source>
</evidence>
<feature type="compositionally biased region" description="Basic and acidic residues" evidence="14">
    <location>
        <begin position="103"/>
        <end position="113"/>
    </location>
</feature>
<dbReference type="InterPro" id="IPR036890">
    <property type="entry name" value="HATPase_C_sf"/>
</dbReference>
<dbReference type="SUPFAM" id="SSF158472">
    <property type="entry name" value="HAMP domain-like"/>
    <property type="match status" value="1"/>
</dbReference>
<name>A0A317CIC3_9GAMM</name>
<dbReference type="InterPro" id="IPR005467">
    <property type="entry name" value="His_kinase_dom"/>
</dbReference>
<keyword evidence="12" id="KW-0902">Two-component regulatory system</keyword>
<dbReference type="PANTHER" id="PTHR45528:SF1">
    <property type="entry name" value="SENSOR HISTIDINE KINASE CPXA"/>
    <property type="match status" value="1"/>
</dbReference>
<dbReference type="OrthoDB" id="9804645at2"/>
<evidence type="ECO:0000256" key="5">
    <source>
        <dbReference type="ARBA" id="ARBA00022553"/>
    </source>
</evidence>
<evidence type="ECO:0000256" key="9">
    <source>
        <dbReference type="ARBA" id="ARBA00022777"/>
    </source>
</evidence>
<dbReference type="InterPro" id="IPR003594">
    <property type="entry name" value="HATPase_dom"/>
</dbReference>
<dbReference type="PRINTS" id="PR00344">
    <property type="entry name" value="BCTRLSENSOR"/>
</dbReference>
<reference evidence="18 19" key="1">
    <citation type="submission" date="2018-05" db="EMBL/GenBank/DDBJ databases">
        <title>Leucothrix arctica sp. nov., isolated from Arctic seawater.</title>
        <authorList>
            <person name="Choi A."/>
            <person name="Baek K."/>
        </authorList>
    </citation>
    <scope>NUCLEOTIDE SEQUENCE [LARGE SCALE GENOMIC DNA]</scope>
    <source>
        <strain evidence="18 19">IMCC9719</strain>
    </source>
</reference>
<dbReference type="Gene3D" id="6.10.340.10">
    <property type="match status" value="1"/>
</dbReference>
<evidence type="ECO:0000256" key="1">
    <source>
        <dbReference type="ARBA" id="ARBA00000085"/>
    </source>
</evidence>
<keyword evidence="19" id="KW-1185">Reference proteome</keyword>
<evidence type="ECO:0000256" key="4">
    <source>
        <dbReference type="ARBA" id="ARBA00022475"/>
    </source>
</evidence>
<feature type="domain" description="HAMP" evidence="17">
    <location>
        <begin position="184"/>
        <end position="239"/>
    </location>
</feature>
<comment type="subcellular location">
    <subcellularLocation>
        <location evidence="2">Cell membrane</location>
        <topology evidence="2">Multi-pass membrane protein</topology>
    </subcellularLocation>
</comment>
<evidence type="ECO:0000256" key="12">
    <source>
        <dbReference type="ARBA" id="ARBA00023012"/>
    </source>
</evidence>
<dbReference type="InterPro" id="IPR050398">
    <property type="entry name" value="HssS/ArlS-like"/>
</dbReference>
<dbReference type="FunFam" id="3.30.565.10:FF:000006">
    <property type="entry name" value="Sensor histidine kinase WalK"/>
    <property type="match status" value="1"/>
</dbReference>
<evidence type="ECO:0000256" key="2">
    <source>
        <dbReference type="ARBA" id="ARBA00004651"/>
    </source>
</evidence>
<evidence type="ECO:0000313" key="19">
    <source>
        <dbReference type="Proteomes" id="UP000245506"/>
    </source>
</evidence>
<dbReference type="InterPro" id="IPR003660">
    <property type="entry name" value="HAMP_dom"/>
</dbReference>
<evidence type="ECO:0000256" key="10">
    <source>
        <dbReference type="ARBA" id="ARBA00022840"/>
    </source>
</evidence>
<gene>
    <name evidence="18" type="ORF">DKT75_04000</name>
</gene>
<evidence type="ECO:0000256" key="3">
    <source>
        <dbReference type="ARBA" id="ARBA00012438"/>
    </source>
</evidence>
<feature type="transmembrane region" description="Helical" evidence="15">
    <location>
        <begin position="6"/>
        <end position="30"/>
    </location>
</feature>
<dbReference type="PROSITE" id="PS50109">
    <property type="entry name" value="HIS_KIN"/>
    <property type="match status" value="1"/>
</dbReference>
<dbReference type="InterPro" id="IPR004358">
    <property type="entry name" value="Sig_transdc_His_kin-like_C"/>
</dbReference>
<dbReference type="Pfam" id="PF00672">
    <property type="entry name" value="HAMP"/>
    <property type="match status" value="1"/>
</dbReference>
<dbReference type="EMBL" id="QGKL01000012">
    <property type="protein sequence ID" value="PWQ98304.1"/>
    <property type="molecule type" value="Genomic_DNA"/>
</dbReference>
<feature type="domain" description="Histidine kinase" evidence="16">
    <location>
        <begin position="247"/>
        <end position="459"/>
    </location>
</feature>
<feature type="transmembrane region" description="Helical" evidence="15">
    <location>
        <begin position="165"/>
        <end position="186"/>
    </location>
</feature>
<evidence type="ECO:0000259" key="16">
    <source>
        <dbReference type="PROSITE" id="PS50109"/>
    </source>
</evidence>
<keyword evidence="5" id="KW-0597">Phosphoprotein</keyword>
<protein>
    <recommendedName>
        <fullName evidence="3">histidine kinase</fullName>
        <ecNumber evidence="3">2.7.13.3</ecNumber>
    </recommendedName>
</protein>
<dbReference type="SMART" id="SM00304">
    <property type="entry name" value="HAMP"/>
    <property type="match status" value="1"/>
</dbReference>
<proteinExistence type="predicted"/>
<dbReference type="SUPFAM" id="SSF47384">
    <property type="entry name" value="Homodimeric domain of signal transducing histidine kinase"/>
    <property type="match status" value="1"/>
</dbReference>
<evidence type="ECO:0000313" key="18">
    <source>
        <dbReference type="EMBL" id="PWQ98304.1"/>
    </source>
</evidence>
<keyword evidence="4" id="KW-1003">Cell membrane</keyword>
<sequence length="460" mass="52090">MTRLFLKIAGLMIAVNLTLYLSGMGARLWLEKEKVIITPQQAPEVLAERVVEAWKNDTLEKYSAELKDSGTSIALFNSDNIVLFTETGLIKFIQRNNRRRFNQRRDDSDENAKKRSPRPNRNRSPFAGVQFTQDVTTDNGELYTVMVRSQNALHQLLPQPQIKRYASILIPLLALLLSSLIISYYITRPIRSLRRTTQSFGDRDLSARVDLDVAERKDAIGELGRDFNSMAQRLDDTSRSQHQLLRDVSHELRSPLARIQMANTLAEQKTGTSNELARIEQETLRLDSLIETILRLTRLNDMPELVFSPLNLSDLLNEIVNDAQYEYQDTNKAIAINIAKDLKPLNADYDYLSSALENILRNAMYYTADPSTVTITAQCFQNIMEVKIIDQGPGVPETDLKRLFEPFFRSDSSRNEKTGSNGVGLAITHRIIELHQGKVWAKNNANGGLSVTVQLPLNLA</sequence>